<dbReference type="OrthoDB" id="5384040at2759"/>
<feature type="compositionally biased region" description="Basic and acidic residues" evidence="5">
    <location>
        <begin position="319"/>
        <end position="359"/>
    </location>
</feature>
<dbReference type="Pfam" id="PF04479">
    <property type="entry name" value="RTA1"/>
    <property type="match status" value="1"/>
</dbReference>
<dbReference type="PANTHER" id="PTHR31465:SF15">
    <property type="entry name" value="LIPID TRANSPORTER ATNI-RELATED"/>
    <property type="match status" value="1"/>
</dbReference>
<feature type="transmembrane region" description="Helical" evidence="6">
    <location>
        <begin position="79"/>
        <end position="99"/>
    </location>
</feature>
<reference evidence="7" key="1">
    <citation type="journal article" date="2020" name="Front. Microbiol.">
        <title>Gene regulatory networks of Penicillium echinulatum 2HH and Penicillium oxalicum 114-2 inferred by a computational biology approach.</title>
        <authorList>
            <person name="Lenz A.R."/>
            <person name="Galan-Vasquez E."/>
            <person name="Balbinot E."/>
            <person name="De Abreu F.P."/>
            <person name="De Oliveira N.S."/>
            <person name="Da Rosa L.O."/>
            <person name="De Avila E Silva S."/>
            <person name="Camassola M."/>
            <person name="Dillon A.J.P."/>
            <person name="Perez-Rueda E."/>
        </authorList>
    </citation>
    <scope>NUCLEOTIDE SEQUENCE</scope>
    <source>
        <strain evidence="7">S1M29</strain>
    </source>
</reference>
<name>A0A8J8W0P0_9EURO</name>
<keyword evidence="8" id="KW-1185">Reference proteome</keyword>
<dbReference type="GO" id="GO:0016020">
    <property type="term" value="C:membrane"/>
    <property type="evidence" value="ECO:0007669"/>
    <property type="project" value="UniProtKB-SubCell"/>
</dbReference>
<evidence type="ECO:0000256" key="6">
    <source>
        <dbReference type="SAM" id="Phobius"/>
    </source>
</evidence>
<dbReference type="AlphaFoldDB" id="A0A8J8W0P0"/>
<feature type="transmembrane region" description="Helical" evidence="6">
    <location>
        <begin position="153"/>
        <end position="175"/>
    </location>
</feature>
<keyword evidence="4 6" id="KW-0472">Membrane</keyword>
<evidence type="ECO:0008006" key="9">
    <source>
        <dbReference type="Google" id="ProtNLM"/>
    </source>
</evidence>
<sequence>MASSSTTTTFSSTTTGSSTLATATCIHVAPGKNGYLPPESCDVVLYYVPSFAAAVLFCVLFGMSTLLHCVQSLICKKTYMWVLIMGGAWEVLAFVFRTLQTRHQNDGDWDTLFTLFFLLAPIWINAFLYMTLGRMIYFFLPEKNLHGISARRFGTIFVWLDIVAFLVQAAGAILAGNQDSDTGSLITTGLNIYMGGIGLQEAFILCFLALAIKLHRRMLRLERSADEPNERLTKTPLNWRWLFYALYFCLGMITIRIIFRISQYAQGTSPANPVLTTEAYEYVLDAVPMFLAMLVLNVIHPGRILQGPESGFSAIRRAEKQAKKDKKEERKNAKEDKRMVKYMAKEDKKRRNGETKASHTEPSSRVGMV</sequence>
<feature type="transmembrane region" description="Helical" evidence="6">
    <location>
        <begin position="44"/>
        <end position="67"/>
    </location>
</feature>
<comment type="caution">
    <text evidence="7">The sequence shown here is derived from an EMBL/GenBank/DDBJ whole genome shotgun (WGS) entry which is preliminary data.</text>
</comment>
<evidence type="ECO:0000256" key="1">
    <source>
        <dbReference type="ARBA" id="ARBA00004141"/>
    </source>
</evidence>
<feature type="region of interest" description="Disordered" evidence="5">
    <location>
        <begin position="319"/>
        <end position="369"/>
    </location>
</feature>
<evidence type="ECO:0000313" key="7">
    <source>
        <dbReference type="EMBL" id="KAF7715048.1"/>
    </source>
</evidence>
<dbReference type="InterPro" id="IPR007568">
    <property type="entry name" value="RTA1"/>
</dbReference>
<proteinExistence type="predicted"/>
<evidence type="ECO:0000256" key="2">
    <source>
        <dbReference type="ARBA" id="ARBA00022692"/>
    </source>
</evidence>
<dbReference type="PANTHER" id="PTHR31465">
    <property type="entry name" value="PROTEIN RTA1-RELATED"/>
    <property type="match status" value="1"/>
</dbReference>
<feature type="transmembrane region" description="Helical" evidence="6">
    <location>
        <begin position="111"/>
        <end position="132"/>
    </location>
</feature>
<feature type="transmembrane region" description="Helical" evidence="6">
    <location>
        <begin position="241"/>
        <end position="259"/>
    </location>
</feature>
<evidence type="ECO:0000256" key="3">
    <source>
        <dbReference type="ARBA" id="ARBA00022989"/>
    </source>
</evidence>
<evidence type="ECO:0000256" key="4">
    <source>
        <dbReference type="ARBA" id="ARBA00023136"/>
    </source>
</evidence>
<dbReference type="EMBL" id="WIWV01000068">
    <property type="protein sequence ID" value="KAF7715048.1"/>
    <property type="molecule type" value="Genomic_DNA"/>
</dbReference>
<evidence type="ECO:0000313" key="8">
    <source>
        <dbReference type="Proteomes" id="UP000631181"/>
    </source>
</evidence>
<keyword evidence="3 6" id="KW-1133">Transmembrane helix</keyword>
<accession>A0A8J8W0P0</accession>
<evidence type="ECO:0000256" key="5">
    <source>
        <dbReference type="SAM" id="MobiDB-lite"/>
    </source>
</evidence>
<gene>
    <name evidence="7" type="ORF">PECM_007407</name>
</gene>
<keyword evidence="2 6" id="KW-0812">Transmembrane</keyword>
<comment type="subcellular location">
    <subcellularLocation>
        <location evidence="1">Membrane</location>
        <topology evidence="1">Multi-pass membrane protein</topology>
    </subcellularLocation>
</comment>
<feature type="transmembrane region" description="Helical" evidence="6">
    <location>
        <begin position="190"/>
        <end position="212"/>
    </location>
</feature>
<organism evidence="7 8">
    <name type="scientific">Penicillium ucsense</name>
    <dbReference type="NCBI Taxonomy" id="2839758"/>
    <lineage>
        <taxon>Eukaryota</taxon>
        <taxon>Fungi</taxon>
        <taxon>Dikarya</taxon>
        <taxon>Ascomycota</taxon>
        <taxon>Pezizomycotina</taxon>
        <taxon>Eurotiomycetes</taxon>
        <taxon>Eurotiomycetidae</taxon>
        <taxon>Eurotiales</taxon>
        <taxon>Aspergillaceae</taxon>
        <taxon>Penicillium</taxon>
    </lineage>
</organism>
<protein>
    <recommendedName>
        <fullName evidence="9">RTA1 domain protein</fullName>
    </recommendedName>
</protein>
<dbReference type="Proteomes" id="UP000631181">
    <property type="component" value="Unassembled WGS sequence"/>
</dbReference>